<comment type="caution">
    <text evidence="3">The sequence shown here is derived from an EMBL/GenBank/DDBJ whole genome shotgun (WGS) entry which is preliminary data.</text>
</comment>
<feature type="compositionally biased region" description="Polar residues" evidence="1">
    <location>
        <begin position="26"/>
        <end position="49"/>
    </location>
</feature>
<dbReference type="AlphaFoldDB" id="A0AA38YE89"/>
<name>A0AA38YE89_9EURO</name>
<protein>
    <recommendedName>
        <fullName evidence="2">N-acetyltransferase domain-containing protein</fullName>
    </recommendedName>
</protein>
<reference evidence="3" key="1">
    <citation type="submission" date="2022-10" db="EMBL/GenBank/DDBJ databases">
        <title>Culturing micro-colonial fungi from biological soil crusts in the Mojave desert and describing Neophaeococcomyces mojavensis, and introducing the new genera and species Taxawa tesnikishii.</title>
        <authorList>
            <person name="Kurbessoian T."/>
            <person name="Stajich J.E."/>
        </authorList>
    </citation>
    <scope>NUCLEOTIDE SEQUENCE</scope>
    <source>
        <strain evidence="3">TK_35</strain>
    </source>
</reference>
<evidence type="ECO:0000256" key="1">
    <source>
        <dbReference type="SAM" id="MobiDB-lite"/>
    </source>
</evidence>
<dbReference type="InterPro" id="IPR000182">
    <property type="entry name" value="GNAT_dom"/>
</dbReference>
<organism evidence="3 4">
    <name type="scientific">Knufia peltigerae</name>
    <dbReference type="NCBI Taxonomy" id="1002370"/>
    <lineage>
        <taxon>Eukaryota</taxon>
        <taxon>Fungi</taxon>
        <taxon>Dikarya</taxon>
        <taxon>Ascomycota</taxon>
        <taxon>Pezizomycotina</taxon>
        <taxon>Eurotiomycetes</taxon>
        <taxon>Chaetothyriomycetidae</taxon>
        <taxon>Chaetothyriales</taxon>
        <taxon>Trichomeriaceae</taxon>
        <taxon>Knufia</taxon>
    </lineage>
</organism>
<feature type="region of interest" description="Disordered" evidence="1">
    <location>
        <begin position="1"/>
        <end position="118"/>
    </location>
</feature>
<dbReference type="Gene3D" id="3.40.630.30">
    <property type="match status" value="1"/>
</dbReference>
<evidence type="ECO:0000313" key="3">
    <source>
        <dbReference type="EMBL" id="KAJ9646030.1"/>
    </source>
</evidence>
<feature type="compositionally biased region" description="Polar residues" evidence="1">
    <location>
        <begin position="1"/>
        <end position="15"/>
    </location>
</feature>
<dbReference type="PROSITE" id="PS51186">
    <property type="entry name" value="GNAT"/>
    <property type="match status" value="1"/>
</dbReference>
<feature type="compositionally biased region" description="Polar residues" evidence="1">
    <location>
        <begin position="378"/>
        <end position="388"/>
    </location>
</feature>
<dbReference type="Proteomes" id="UP001172681">
    <property type="component" value="Unassembled WGS sequence"/>
</dbReference>
<accession>A0AA38YE89</accession>
<dbReference type="InterPro" id="IPR016181">
    <property type="entry name" value="Acyl_CoA_acyltransferase"/>
</dbReference>
<feature type="compositionally biased region" description="Polar residues" evidence="1">
    <location>
        <begin position="327"/>
        <end position="340"/>
    </location>
</feature>
<feature type="region of interest" description="Disordered" evidence="1">
    <location>
        <begin position="298"/>
        <end position="412"/>
    </location>
</feature>
<feature type="compositionally biased region" description="Basic and acidic residues" evidence="1">
    <location>
        <begin position="261"/>
        <end position="270"/>
    </location>
</feature>
<feature type="compositionally biased region" description="Polar residues" evidence="1">
    <location>
        <begin position="309"/>
        <end position="320"/>
    </location>
</feature>
<feature type="region of interest" description="Disordered" evidence="1">
    <location>
        <begin position="232"/>
        <end position="270"/>
    </location>
</feature>
<dbReference type="SUPFAM" id="SSF55729">
    <property type="entry name" value="Acyl-CoA N-acyltransferases (Nat)"/>
    <property type="match status" value="1"/>
</dbReference>
<feature type="region of interest" description="Disordered" evidence="1">
    <location>
        <begin position="660"/>
        <end position="684"/>
    </location>
</feature>
<feature type="compositionally biased region" description="Polar residues" evidence="1">
    <location>
        <begin position="232"/>
        <end position="250"/>
    </location>
</feature>
<feature type="compositionally biased region" description="Basic residues" evidence="1">
    <location>
        <begin position="660"/>
        <end position="670"/>
    </location>
</feature>
<dbReference type="CDD" id="cd04301">
    <property type="entry name" value="NAT_SF"/>
    <property type="match status" value="1"/>
</dbReference>
<evidence type="ECO:0000313" key="4">
    <source>
        <dbReference type="Proteomes" id="UP001172681"/>
    </source>
</evidence>
<proteinExistence type="predicted"/>
<feature type="domain" description="N-acetyltransferase" evidence="2">
    <location>
        <begin position="639"/>
        <end position="805"/>
    </location>
</feature>
<feature type="region of interest" description="Disordered" evidence="1">
    <location>
        <begin position="144"/>
        <end position="184"/>
    </location>
</feature>
<dbReference type="GO" id="GO:0016747">
    <property type="term" value="F:acyltransferase activity, transferring groups other than amino-acyl groups"/>
    <property type="evidence" value="ECO:0007669"/>
    <property type="project" value="InterPro"/>
</dbReference>
<dbReference type="Pfam" id="PF00583">
    <property type="entry name" value="Acetyltransf_1"/>
    <property type="match status" value="1"/>
</dbReference>
<dbReference type="EMBL" id="JAPDRN010000003">
    <property type="protein sequence ID" value="KAJ9646030.1"/>
    <property type="molecule type" value="Genomic_DNA"/>
</dbReference>
<evidence type="ECO:0000259" key="2">
    <source>
        <dbReference type="PROSITE" id="PS51186"/>
    </source>
</evidence>
<gene>
    <name evidence="3" type="ORF">H2204_000692</name>
</gene>
<feature type="compositionally biased region" description="Basic and acidic residues" evidence="1">
    <location>
        <begin position="164"/>
        <end position="184"/>
    </location>
</feature>
<keyword evidence="4" id="KW-1185">Reference proteome</keyword>
<sequence>METSYSNKHGTSSSKGEAWKVVGDQPASNTPSTSCIATRTLTPQSSQQGPVFASLSEPNPSQEHCVLSSSQGSSSIDIPGFDKRSYGHPSQPPAVRKTGQSSNAPDLKQAGPSFSREDKSLNNVRKEAATNSSWVDVHSGKAQLMTHPSSSHDRGIAQNMSTRASDKKAATYDSLKQEGESPESVIKRLQENGLREANVRMRRKAKGETVNTGLATLDFLRRPISPAFTEHLMTSNGTTPLNTGVVSEDQNTPKRRQPNAQREEHISKEPAEWKVVHGSQTFSPEGLNNVRAEADDPSEFAVPDASGNPIDSATSRGIHNSSDEIDSAQTNTNPTSQPSLVKTPYQPSAARRRRGTCAQKWARSWEMKPPSFHPDSNAEGTETSNDDSITPMAWANDGENGTVAKRREPPNDKCDLIGWDGQMQPPPVDWESRAQYHSSNPNFISGLEGWLGANTVRMMHKVRCSLQAGQIQDSSSEFEFEALPVEQVQDITRHPDGIGFVSRGTVLTKENARYFGWVEGGELPELESLPDFEAVTILDTDDFETMKYREETADKFVTRTMQHHERQQTELEARRVFAENTMTEIQASPEPFEPKPLKTNIYLRPAVRSDYPGMTRIYNWHIEHGVRPSELQGINEDDMELRHNISTTARLPFIVAVQRNRKNAKRKPSNHRVNPDHSIQNTDPAHNAVVNDENIIGWACATDWTASHYVETTTAELEIYVAPNFRQNGVGRCLMDALLDATDRGHVNKGGYDFHAAPEIRHLYNSGGGRDLSKIIFQVRSFSNPITPEHKHRLHLAAEASKDWVNAEGSLYGRANGLDAKRKAAKPREEKKDFSKAARIDDREDDYSIWLKEWLESFGFEEEASIKKVGAKDKRLVDVRYLTKETAWQPVDNQIPDFRNGY</sequence>